<protein>
    <submittedName>
        <fullName evidence="3">Methionyl-tRNA formyltransferase</fullName>
        <ecNumber evidence="3">2.1.2.9</ecNumber>
    </submittedName>
</protein>
<sequence length="320" mass="34791">MNRPDQRMADTITARRDHASVAIVGAVASTEVAIRTAAACEGWRVAMVVTLPPEKAARHSDFRDLSTAGRESAAELLHAERINDTCILDRIAAARPDLVLVVGWSQIFGPDLLRIFEGRVLGYHPAALPRLRGRAAIPWTILNDEPITAGTLFWVDAGIDSGAVFEQRFFHVAPDETAGSLYDKHMDALAAMISSGLARLRRGDAAARDQDEHCATYAAKRSAADGRIDWNRPTAEIDRLIRAVGRPYPGAFTSSRGERIIVWAASRQAGGERHLAAPGQVVARGAHHFDVRTGDGLLRVRNWKNDTGRPPPLHTVLGDG</sequence>
<organism evidence="3 4">
    <name type="scientific">Stakelama saccharophila</name>
    <dbReference type="NCBI Taxonomy" id="3075605"/>
    <lineage>
        <taxon>Bacteria</taxon>
        <taxon>Pseudomonadati</taxon>
        <taxon>Pseudomonadota</taxon>
        <taxon>Alphaproteobacteria</taxon>
        <taxon>Sphingomonadales</taxon>
        <taxon>Sphingomonadaceae</taxon>
        <taxon>Stakelama</taxon>
    </lineage>
</organism>
<reference evidence="3 4" key="1">
    <citation type="submission" date="2023-09" db="EMBL/GenBank/DDBJ databases">
        <authorList>
            <person name="Rey-Velasco X."/>
        </authorList>
    </citation>
    <scope>NUCLEOTIDE SEQUENCE [LARGE SCALE GENOMIC DNA]</scope>
    <source>
        <strain evidence="3 4">W311</strain>
    </source>
</reference>
<feature type="domain" description="Formyl transferase N-terminal" evidence="1">
    <location>
        <begin position="33"/>
        <end position="188"/>
    </location>
</feature>
<dbReference type="InterPro" id="IPR036477">
    <property type="entry name" value="Formyl_transf_N_sf"/>
</dbReference>
<accession>A0ABZ0BBJ8</accession>
<proteinExistence type="predicted"/>
<gene>
    <name evidence="3" type="ORF">RPR59_02860</name>
</gene>
<dbReference type="InterPro" id="IPR011034">
    <property type="entry name" value="Formyl_transferase-like_C_sf"/>
</dbReference>
<dbReference type="InterPro" id="IPR005793">
    <property type="entry name" value="Formyl_trans_C"/>
</dbReference>
<dbReference type="Pfam" id="PF00551">
    <property type="entry name" value="Formyl_trans_N"/>
    <property type="match status" value="1"/>
</dbReference>
<evidence type="ECO:0000259" key="1">
    <source>
        <dbReference type="Pfam" id="PF00551"/>
    </source>
</evidence>
<dbReference type="CDD" id="cd08702">
    <property type="entry name" value="Arna_FMT_C"/>
    <property type="match status" value="1"/>
</dbReference>
<keyword evidence="3" id="KW-0808">Transferase</keyword>
<dbReference type="RefSeq" id="WP_313916467.1">
    <property type="nucleotide sequence ID" value="NZ_CP135076.1"/>
</dbReference>
<name>A0ABZ0BBJ8_9SPHN</name>
<evidence type="ECO:0000313" key="3">
    <source>
        <dbReference type="EMBL" id="WNO54218.1"/>
    </source>
</evidence>
<dbReference type="Pfam" id="PF02911">
    <property type="entry name" value="Formyl_trans_C"/>
    <property type="match status" value="1"/>
</dbReference>
<dbReference type="Proteomes" id="UP001302249">
    <property type="component" value="Chromosome"/>
</dbReference>
<dbReference type="Gene3D" id="3.40.50.12230">
    <property type="match status" value="1"/>
</dbReference>
<evidence type="ECO:0000259" key="2">
    <source>
        <dbReference type="Pfam" id="PF02911"/>
    </source>
</evidence>
<dbReference type="PANTHER" id="PTHR11138:SF5">
    <property type="entry name" value="METHIONYL-TRNA FORMYLTRANSFERASE, MITOCHONDRIAL"/>
    <property type="match status" value="1"/>
</dbReference>
<dbReference type="SUPFAM" id="SSF50486">
    <property type="entry name" value="FMT C-terminal domain-like"/>
    <property type="match status" value="1"/>
</dbReference>
<dbReference type="GO" id="GO:0004479">
    <property type="term" value="F:methionyl-tRNA formyltransferase activity"/>
    <property type="evidence" value="ECO:0007669"/>
    <property type="project" value="UniProtKB-EC"/>
</dbReference>
<dbReference type="SUPFAM" id="SSF53328">
    <property type="entry name" value="Formyltransferase"/>
    <property type="match status" value="1"/>
</dbReference>
<dbReference type="PANTHER" id="PTHR11138">
    <property type="entry name" value="METHIONYL-TRNA FORMYLTRANSFERASE"/>
    <property type="match status" value="1"/>
</dbReference>
<dbReference type="EC" id="2.1.2.9" evidence="3"/>
<evidence type="ECO:0000313" key="4">
    <source>
        <dbReference type="Proteomes" id="UP001302249"/>
    </source>
</evidence>
<feature type="domain" description="Formyl transferase C-terminal" evidence="2">
    <location>
        <begin position="222"/>
        <end position="309"/>
    </location>
</feature>
<dbReference type="EMBL" id="CP135076">
    <property type="protein sequence ID" value="WNO54218.1"/>
    <property type="molecule type" value="Genomic_DNA"/>
</dbReference>
<dbReference type="InterPro" id="IPR002376">
    <property type="entry name" value="Formyl_transf_N"/>
</dbReference>
<keyword evidence="4" id="KW-1185">Reference proteome</keyword>